<evidence type="ECO:0000313" key="12">
    <source>
        <dbReference type="Ensembl" id="ENSSTUP00000001876.1"/>
    </source>
</evidence>
<sequence length="1436" mass="160429">MAEAYLFSVLVELEGNPDIPKLKNKLVEYFLSKKSSIGDDCLVEYDISKGQGAVVRFRTAEARQMVLEKQEHKIKLDQGVLKLILRLPSDEVTSAQEILSAVNSGKQSAVVPKDLPESGDGETACPEDSASAATDKTELQSTSAVLGNIQESMNQSFLEMLVENIMNAQTSASPTAFSLEILPDISMAVVTFKNVKDTEYFISNCTSHKIFKQKELSVKLLEITAKVKDESIPPNYSSDHLPLYYEKEGEVVDIEMCEEDQSAIITFQDPHAVHRVTKKHHDEKQPIKAFPCYESLGTALYDKDQPTLKLPAAFTENIDQSIWRYLYDNQEATATINKIMAENFCKVDLQHHTVQLRPLPSLLKQKDVKAKHVQQWKDTVKATFTQALSKFKSLELHVQDCAWEESEKEICKAMSGEAVVVVPDKAKGALIVVGLVDEVDRLSQSLNEIMDKIARIIEREKTSKTEELHLPPSIYHVILQDGLQGKIAGEYPELKMAYNRESQNVILTGLMQQVWGANRKIIDGMSALKRKKVEVSNYVLEFLQEEDQEKLSNSLFTSQSVNAALEIDRNGVELLAVSDLALSEAKSQLEKCLVSKYIDVEDSNVLEMSGWKDLTSRLEKTYNILSRTFMVKTSGVHPNIKVVVAGNTDIVNSVQKELGGFLFQNAPVVEILPIKSNAIVKFIQEKKSAWSNIVKGGVKVSFQDGAICLSGIRVHVSDCLTLFKDLVSSTYFDTLQVPEPGAKKFFQDEEAMYVEAVKIKTACVVQLVDEMHLVNNEQTVQAMEEMVPNEFGNHGGNNLQQHLAISTDTQRAQTKGIFSKITSSSGMHETTMGGVVIQVVTGDITKETTDVIVNSTNKTFNLKTGVSKAILDAAGPTVEAECQQLRKTSDQPMILTEPGNLQSKKILHVVGISDPQNIHECVKDALKICARKDFKSISFPALGTGQGNVQVSQVANAMFDALVEVVGKKSVNTLRLVRIVIFQSAMLTEFYNSMLKKEGRYAQEEEDTDAQEAGTALQYQGSLFKAFDNIGTKIKSIFKRSKGGKPQKHERFVFMDKEVDPACFHICGDSQAKVDEAKQWVKDLILKDQDSSIITDDAIINLTTSDRQRISNMINTMEVRVEQESSKAKLTIEGIPKDVLKVTSEIQKMLQRIRSEEELNRSAELASTMVEWQYQHQGGQYQSFDHIHNFHLEQANETKKQHVEVTIQGQMYKVTLPNGPATDNHGNSLDIRRIDKAAHDSLPQYWDAMPDNSSCQSFPIQPGTSEHDEVLGLFQATCQNTVLKIERIQNPSLWRNIQIKKQEMDSKNRHQNNEKRLFHGTCPQFIDRINANGFNRSFAGKNAAAYGNGTYFAVEASYSADDTYSVPDSQGQKHMYLCHVLIGDFTEGQQDMIVPPAKSKSTTQLYDSVTDDPTAPSMFVVFNDIQAYPAYLITFI</sequence>
<dbReference type="PANTHER" id="PTHR14453:SF89">
    <property type="entry name" value="PROTEIN MONO-ADP-RIBOSYLTRANSFERASE PARP14"/>
    <property type="match status" value="1"/>
</dbReference>
<dbReference type="GO" id="GO:0003714">
    <property type="term" value="F:transcription corepressor activity"/>
    <property type="evidence" value="ECO:0007669"/>
    <property type="project" value="TreeGrafter"/>
</dbReference>
<dbReference type="GO" id="GO:0010629">
    <property type="term" value="P:negative regulation of gene expression"/>
    <property type="evidence" value="ECO:0007669"/>
    <property type="project" value="TreeGrafter"/>
</dbReference>
<feature type="domain" description="PARP catalytic" evidence="10">
    <location>
        <begin position="1240"/>
        <end position="1436"/>
    </location>
</feature>
<dbReference type="PROSITE" id="PS51059">
    <property type="entry name" value="PARP_CATALYTIC"/>
    <property type="match status" value="1"/>
</dbReference>
<name>A0A673W0W3_SALTR</name>
<keyword evidence="5" id="KW-0539">Nucleus</keyword>
<dbReference type="FunFam" id="3.90.228.10:FF:000008">
    <property type="entry name" value="Poly [ADP-ribose] polymerase"/>
    <property type="match status" value="1"/>
</dbReference>
<dbReference type="PANTHER" id="PTHR14453">
    <property type="entry name" value="PARP/ZINC FINGER CCCH TYPE DOMAIN CONTAINING PROTEIN"/>
    <property type="match status" value="1"/>
</dbReference>
<dbReference type="OMA" id="YPREMAT"/>
<reference evidence="12" key="1">
    <citation type="submission" date="2021-04" db="EMBL/GenBank/DDBJ databases">
        <authorList>
            <consortium name="Wellcome Sanger Institute Data Sharing"/>
        </authorList>
    </citation>
    <scope>NUCLEOTIDE SEQUENCE [LARGE SCALE GENOMIC DNA]</scope>
</reference>
<evidence type="ECO:0000256" key="8">
    <source>
        <dbReference type="SAM" id="MobiDB-lite"/>
    </source>
</evidence>
<dbReference type="GeneID" id="115206401"/>
<dbReference type="Pfam" id="PF23252">
    <property type="entry name" value="KH_PARP14_5"/>
    <property type="match status" value="1"/>
</dbReference>
<keyword evidence="3 7" id="KW-0808">Transferase</keyword>
<evidence type="ECO:0000256" key="3">
    <source>
        <dbReference type="ARBA" id="ARBA00022679"/>
    </source>
</evidence>
<dbReference type="Pfam" id="PF23084">
    <property type="entry name" value="KH_PARP14_1"/>
    <property type="match status" value="1"/>
</dbReference>
<dbReference type="Ensembl" id="ENSSTUT00000001986.1">
    <property type="protein sequence ID" value="ENSSTUP00000001876.1"/>
    <property type="gene ID" value="ENSSTUG00000000946.1"/>
</dbReference>
<dbReference type="InterPro" id="IPR012677">
    <property type="entry name" value="Nucleotide-bd_a/b_plait_sf"/>
</dbReference>
<dbReference type="InterPro" id="IPR057045">
    <property type="entry name" value="PARP14_KH_3"/>
</dbReference>
<dbReference type="InterPro" id="IPR054596">
    <property type="entry name" value="PARP14_WWE"/>
</dbReference>
<protein>
    <recommendedName>
        <fullName evidence="7">Poly [ADP-ribose] polymerase</fullName>
        <shortName evidence="7">PARP</shortName>
        <ecNumber evidence="7">2.4.2.-</ecNumber>
    </recommendedName>
</protein>
<evidence type="ECO:0000259" key="9">
    <source>
        <dbReference type="PROSITE" id="PS50918"/>
    </source>
</evidence>
<dbReference type="InterPro" id="IPR057046">
    <property type="entry name" value="PARP14_KH_4"/>
</dbReference>
<evidence type="ECO:0000256" key="6">
    <source>
        <dbReference type="ARBA" id="ARBA00024347"/>
    </source>
</evidence>
<proteinExistence type="inferred from homology"/>
<dbReference type="Pfam" id="PF23253">
    <property type="entry name" value="KH_PARP14_6"/>
    <property type="match status" value="1"/>
</dbReference>
<dbReference type="Gene3D" id="3.90.228.10">
    <property type="match status" value="1"/>
</dbReference>
<dbReference type="SUPFAM" id="SSF117839">
    <property type="entry name" value="WWE domain"/>
    <property type="match status" value="1"/>
</dbReference>
<dbReference type="Pfam" id="PF23222">
    <property type="entry name" value="RRM_PARP14_1"/>
    <property type="match status" value="1"/>
</dbReference>
<feature type="domain" description="WWE" evidence="9">
    <location>
        <begin position="1158"/>
        <end position="1236"/>
    </location>
</feature>
<dbReference type="InterPro" id="IPR002589">
    <property type="entry name" value="Macro_dom"/>
</dbReference>
<dbReference type="InterPro" id="IPR012317">
    <property type="entry name" value="Poly(ADP-ribose)pol_cat_dom"/>
</dbReference>
<dbReference type="GO" id="GO:0003950">
    <property type="term" value="F:NAD+ poly-ADP-ribosyltransferase activity"/>
    <property type="evidence" value="ECO:0007669"/>
    <property type="project" value="UniProtKB-UniRule"/>
</dbReference>
<dbReference type="Pfam" id="PF23085">
    <property type="entry name" value="RRM_PARP14_3"/>
    <property type="match status" value="1"/>
</dbReference>
<gene>
    <name evidence="12" type="primary">LOC115206401</name>
</gene>
<dbReference type="PROSITE" id="PS51154">
    <property type="entry name" value="MACRO"/>
    <property type="match status" value="1"/>
</dbReference>
<evidence type="ECO:0000256" key="1">
    <source>
        <dbReference type="ARBA" id="ARBA00004123"/>
    </source>
</evidence>
<dbReference type="Pfam" id="PF22005">
    <property type="entry name" value="WWE_1"/>
    <property type="match status" value="1"/>
</dbReference>
<dbReference type="InterPro" id="IPR057048">
    <property type="entry name" value="PARP14_KH_6"/>
</dbReference>
<keyword evidence="2 7" id="KW-0328">Glycosyltransferase</keyword>
<dbReference type="InterPro" id="IPR057044">
    <property type="entry name" value="PARP14_KH_1"/>
</dbReference>
<dbReference type="KEGG" id="stru:115206401"/>
<dbReference type="SUPFAM" id="SSF56399">
    <property type="entry name" value="ADP-ribosylation"/>
    <property type="match status" value="1"/>
</dbReference>
<evidence type="ECO:0000256" key="5">
    <source>
        <dbReference type="ARBA" id="ARBA00023242"/>
    </source>
</evidence>
<dbReference type="InterPro" id="IPR037197">
    <property type="entry name" value="WWE_dom_sf"/>
</dbReference>
<dbReference type="GO" id="GO:0005634">
    <property type="term" value="C:nucleus"/>
    <property type="evidence" value="ECO:0007669"/>
    <property type="project" value="UniProtKB-SubCell"/>
</dbReference>
<evidence type="ECO:0000256" key="2">
    <source>
        <dbReference type="ARBA" id="ARBA00022676"/>
    </source>
</evidence>
<evidence type="ECO:0000259" key="11">
    <source>
        <dbReference type="PROSITE" id="PS51154"/>
    </source>
</evidence>
<dbReference type="Pfam" id="PF00644">
    <property type="entry name" value="PARP"/>
    <property type="match status" value="1"/>
</dbReference>
<dbReference type="InParanoid" id="A0A673W0W3"/>
<reference evidence="12" key="2">
    <citation type="submission" date="2025-08" db="UniProtKB">
        <authorList>
            <consortium name="Ensembl"/>
        </authorList>
    </citation>
    <scope>IDENTIFICATION</scope>
</reference>
<dbReference type="GO" id="GO:0070212">
    <property type="term" value="P:protein poly-ADP-ribosylation"/>
    <property type="evidence" value="ECO:0007669"/>
    <property type="project" value="TreeGrafter"/>
</dbReference>
<dbReference type="Pfam" id="PF23254">
    <property type="entry name" value="KH_PARP14_8"/>
    <property type="match status" value="1"/>
</dbReference>
<dbReference type="Gene3D" id="3.30.720.50">
    <property type="match status" value="1"/>
</dbReference>
<dbReference type="Pfam" id="PF01661">
    <property type="entry name" value="Macro"/>
    <property type="match status" value="1"/>
</dbReference>
<feature type="domain" description="Macro" evidence="11">
    <location>
        <begin position="824"/>
        <end position="998"/>
    </location>
</feature>
<dbReference type="InterPro" id="IPR057047">
    <property type="entry name" value="PARP14_KH_5"/>
</dbReference>
<dbReference type="RefSeq" id="XP_029629184.1">
    <property type="nucleotide sequence ID" value="XM_029773324.1"/>
</dbReference>
<evidence type="ECO:0000256" key="7">
    <source>
        <dbReference type="RuleBase" id="RU362114"/>
    </source>
</evidence>
<keyword evidence="13" id="KW-1185">Reference proteome</keyword>
<dbReference type="InterPro" id="IPR057043">
    <property type="entry name" value="PARP14_KH_2"/>
</dbReference>
<dbReference type="CDD" id="cd01439">
    <property type="entry name" value="TCCD_inducible_PARP_like"/>
    <property type="match status" value="1"/>
</dbReference>
<dbReference type="Pfam" id="PF23251">
    <property type="entry name" value="KH_PARP14_4"/>
    <property type="match status" value="1"/>
</dbReference>
<evidence type="ECO:0000313" key="13">
    <source>
        <dbReference type="Proteomes" id="UP000472277"/>
    </source>
</evidence>
<reference evidence="12" key="3">
    <citation type="submission" date="2025-09" db="UniProtKB">
        <authorList>
            <consortium name="Ensembl"/>
        </authorList>
    </citation>
    <scope>IDENTIFICATION</scope>
</reference>
<evidence type="ECO:0000259" key="10">
    <source>
        <dbReference type="PROSITE" id="PS51059"/>
    </source>
</evidence>
<dbReference type="Proteomes" id="UP000472277">
    <property type="component" value="Chromosome 1"/>
</dbReference>
<dbReference type="GeneTree" id="ENSGT00940000154311"/>
<dbReference type="InterPro" id="IPR043472">
    <property type="entry name" value="Macro_dom-like"/>
</dbReference>
<dbReference type="InterPro" id="IPR057051">
    <property type="entry name" value="PARP14_RPM_1"/>
</dbReference>
<dbReference type="Gene3D" id="3.30.70.330">
    <property type="match status" value="2"/>
</dbReference>
<dbReference type="Pfam" id="PF23249">
    <property type="entry name" value="KH_PARP14_3"/>
    <property type="match status" value="1"/>
</dbReference>
<comment type="subcellular location">
    <subcellularLocation>
        <location evidence="1">Nucleus</location>
    </subcellularLocation>
</comment>
<dbReference type="OrthoDB" id="6133115at2759"/>
<dbReference type="InterPro" id="IPR057049">
    <property type="entry name" value="PARP14_KH_8"/>
</dbReference>
<dbReference type="InterPro" id="IPR004170">
    <property type="entry name" value="WWE_dom"/>
</dbReference>
<dbReference type="InterPro" id="IPR057050">
    <property type="entry name" value="RRM_PARP14_2"/>
</dbReference>
<dbReference type="InterPro" id="IPR052056">
    <property type="entry name" value="Mono-ARTD/PARP"/>
</dbReference>
<dbReference type="SMART" id="SM00506">
    <property type="entry name" value="A1pp"/>
    <property type="match status" value="1"/>
</dbReference>
<dbReference type="Gene3D" id="3.40.220.10">
    <property type="entry name" value="Leucine Aminopeptidase, subunit E, domain 1"/>
    <property type="match status" value="1"/>
</dbReference>
<organism evidence="12 13">
    <name type="scientific">Salmo trutta</name>
    <name type="common">Brown trout</name>
    <dbReference type="NCBI Taxonomy" id="8032"/>
    <lineage>
        <taxon>Eukaryota</taxon>
        <taxon>Metazoa</taxon>
        <taxon>Chordata</taxon>
        <taxon>Craniata</taxon>
        <taxon>Vertebrata</taxon>
        <taxon>Euteleostomi</taxon>
        <taxon>Actinopterygii</taxon>
        <taxon>Neopterygii</taxon>
        <taxon>Teleostei</taxon>
        <taxon>Protacanthopterygii</taxon>
        <taxon>Salmoniformes</taxon>
        <taxon>Salmonidae</taxon>
        <taxon>Salmoninae</taxon>
        <taxon>Salmo</taxon>
    </lineage>
</organism>
<dbReference type="EC" id="2.4.2.-" evidence="7"/>
<dbReference type="PROSITE" id="PS50918">
    <property type="entry name" value="WWE"/>
    <property type="match status" value="1"/>
</dbReference>
<dbReference type="SUPFAM" id="SSF52949">
    <property type="entry name" value="Macro domain-like"/>
    <property type="match status" value="1"/>
</dbReference>
<dbReference type="GO" id="GO:0005737">
    <property type="term" value="C:cytoplasm"/>
    <property type="evidence" value="ECO:0007669"/>
    <property type="project" value="TreeGrafter"/>
</dbReference>
<evidence type="ECO:0000256" key="4">
    <source>
        <dbReference type="ARBA" id="ARBA00023027"/>
    </source>
</evidence>
<dbReference type="GO" id="GO:1990404">
    <property type="term" value="F:NAD+-protein mono-ADP-ribosyltransferase activity"/>
    <property type="evidence" value="ECO:0007669"/>
    <property type="project" value="TreeGrafter"/>
</dbReference>
<accession>A0A673W0W3</accession>
<dbReference type="Pfam" id="PF23245">
    <property type="entry name" value="RRM_PARP14_2"/>
    <property type="match status" value="1"/>
</dbReference>
<dbReference type="Pfam" id="PF23248">
    <property type="entry name" value="KH_PARP14_2"/>
    <property type="match status" value="1"/>
</dbReference>
<comment type="similarity">
    <text evidence="6">Belongs to the ARTD/PARP family.</text>
</comment>
<keyword evidence="4 7" id="KW-0520">NAD</keyword>
<feature type="region of interest" description="Disordered" evidence="8">
    <location>
        <begin position="110"/>
        <end position="137"/>
    </location>
</feature>